<keyword evidence="2" id="KW-0732">Signal</keyword>
<accession>A0AAW5AL04</accession>
<feature type="signal peptide" evidence="2">
    <location>
        <begin position="1"/>
        <end position="19"/>
    </location>
</feature>
<protein>
    <recommendedName>
        <fullName evidence="5">Lipoprotein</fullName>
    </recommendedName>
</protein>
<evidence type="ECO:0008006" key="5">
    <source>
        <dbReference type="Google" id="ProtNLM"/>
    </source>
</evidence>
<dbReference type="EMBL" id="JAKKDL010000011">
    <property type="protein sequence ID" value="MCF7530201.1"/>
    <property type="molecule type" value="Genomic_DNA"/>
</dbReference>
<keyword evidence="1" id="KW-1133">Transmembrane helix</keyword>
<gene>
    <name evidence="3" type="ORF">L4H06_08190</name>
</gene>
<sequence length="236" mass="26188">MLVKKATAAVLIATLSLNGCTTVMTWSVNTPYSDTTHRHQVAKENVYAFGMTKADSEQLKKGSLVMMGERYWFAVNPDDSAKLTDVLAAKLDKQFDIVDEYVHRPLQALPVELKAAEGNDFVSEFCLRYTPQKPSETAELQRLQFKLNNAGKNTYIRCLRATGQYFAAPQQAQPDYRFQKTVPVEVYYETSEKHTDKVKLAANILSTPFTLAIDAAATVVALPLAVLGVLGSAFNR</sequence>
<dbReference type="AlphaFoldDB" id="A0AAW5AL04"/>
<evidence type="ECO:0000313" key="4">
    <source>
        <dbReference type="Proteomes" id="UP001201397"/>
    </source>
</evidence>
<evidence type="ECO:0000256" key="1">
    <source>
        <dbReference type="SAM" id="Phobius"/>
    </source>
</evidence>
<name>A0AAW5AL04_9NEIS</name>
<evidence type="ECO:0000313" key="3">
    <source>
        <dbReference type="EMBL" id="MCF7530201.1"/>
    </source>
</evidence>
<keyword evidence="1" id="KW-0472">Membrane</keyword>
<feature type="transmembrane region" description="Helical" evidence="1">
    <location>
        <begin position="209"/>
        <end position="234"/>
    </location>
</feature>
<reference evidence="3" key="1">
    <citation type="submission" date="2022-01" db="EMBL/GenBank/DDBJ databases">
        <title>Neisseria sp. ZJ104.</title>
        <authorList>
            <person name="Yang C."/>
        </authorList>
    </citation>
    <scope>NUCLEOTIDE SEQUENCE</scope>
    <source>
        <strain evidence="3">ZJ104</strain>
    </source>
</reference>
<organism evidence="3 4">
    <name type="scientific">Neisseria lisongii</name>
    <dbReference type="NCBI Taxonomy" id="2912188"/>
    <lineage>
        <taxon>Bacteria</taxon>
        <taxon>Pseudomonadati</taxon>
        <taxon>Pseudomonadota</taxon>
        <taxon>Betaproteobacteria</taxon>
        <taxon>Neisseriales</taxon>
        <taxon>Neisseriaceae</taxon>
        <taxon>Neisseria</taxon>
    </lineage>
</organism>
<proteinExistence type="predicted"/>
<dbReference type="RefSeq" id="WP_237093097.1">
    <property type="nucleotide sequence ID" value="NZ_JAKKDL010000011.1"/>
</dbReference>
<keyword evidence="1" id="KW-0812">Transmembrane</keyword>
<dbReference type="Proteomes" id="UP001201397">
    <property type="component" value="Unassembled WGS sequence"/>
</dbReference>
<feature type="chain" id="PRO_5043543134" description="Lipoprotein" evidence="2">
    <location>
        <begin position="20"/>
        <end position="236"/>
    </location>
</feature>
<evidence type="ECO:0000256" key="2">
    <source>
        <dbReference type="SAM" id="SignalP"/>
    </source>
</evidence>
<comment type="caution">
    <text evidence="3">The sequence shown here is derived from an EMBL/GenBank/DDBJ whole genome shotgun (WGS) entry which is preliminary data.</text>
</comment>